<dbReference type="SUPFAM" id="SSF48498">
    <property type="entry name" value="Tetracyclin repressor-like, C-terminal domain"/>
    <property type="match status" value="1"/>
</dbReference>
<dbReference type="GO" id="GO:0000976">
    <property type="term" value="F:transcription cis-regulatory region binding"/>
    <property type="evidence" value="ECO:0007669"/>
    <property type="project" value="TreeGrafter"/>
</dbReference>
<keyword evidence="2" id="KW-0805">Transcription regulation</keyword>
<evidence type="ECO:0000313" key="8">
    <source>
        <dbReference type="Proteomes" id="UP000541969"/>
    </source>
</evidence>
<organism evidence="7 8">
    <name type="scientific">Petropleomorpha daqingensis</name>
    <dbReference type="NCBI Taxonomy" id="2026353"/>
    <lineage>
        <taxon>Bacteria</taxon>
        <taxon>Bacillati</taxon>
        <taxon>Actinomycetota</taxon>
        <taxon>Actinomycetes</taxon>
        <taxon>Geodermatophilales</taxon>
        <taxon>Geodermatophilaceae</taxon>
        <taxon>Petropleomorpha</taxon>
    </lineage>
</organism>
<dbReference type="EMBL" id="JACBZT010000001">
    <property type="protein sequence ID" value="NYJ05046.1"/>
    <property type="molecule type" value="Genomic_DNA"/>
</dbReference>
<evidence type="ECO:0000256" key="1">
    <source>
        <dbReference type="ARBA" id="ARBA00022491"/>
    </source>
</evidence>
<reference evidence="7 8" key="1">
    <citation type="submission" date="2020-07" db="EMBL/GenBank/DDBJ databases">
        <title>Sequencing the genomes of 1000 actinobacteria strains.</title>
        <authorList>
            <person name="Klenk H.-P."/>
        </authorList>
    </citation>
    <scope>NUCLEOTIDE SEQUENCE [LARGE SCALE GENOMIC DNA]</scope>
    <source>
        <strain evidence="7 8">DSM 104001</strain>
    </source>
</reference>
<keyword evidence="1" id="KW-0678">Repressor</keyword>
<dbReference type="InterPro" id="IPR050109">
    <property type="entry name" value="HTH-type_TetR-like_transc_reg"/>
</dbReference>
<dbReference type="InterPro" id="IPR001647">
    <property type="entry name" value="HTH_TetR"/>
</dbReference>
<dbReference type="Pfam" id="PF13977">
    <property type="entry name" value="TetR_C_6"/>
    <property type="match status" value="1"/>
</dbReference>
<dbReference type="GO" id="GO:0003700">
    <property type="term" value="F:DNA-binding transcription factor activity"/>
    <property type="evidence" value="ECO:0007669"/>
    <property type="project" value="TreeGrafter"/>
</dbReference>
<dbReference type="InterPro" id="IPR036271">
    <property type="entry name" value="Tet_transcr_reg_TetR-rel_C_sf"/>
</dbReference>
<sequence>MTGTTPPKVTSRTPRPRRPEVRTRILDAAATVVAERGLAAATLDQVAAAAGFTKGAVYSNFASKDELFLALLEAQVAARVADVEQTLAAARTVPEALAAVSADLARPDPRTQLLAVEFWQRAVRDPSVAAAFAESRRRLRAQVVAAAAAFLAGLPEDPGWTAEALALVVIALAHGLAFEELADPGSVPPGLAARVLGALVGSATDPAETDS</sequence>
<keyword evidence="3 5" id="KW-0238">DNA-binding</keyword>
<dbReference type="PANTHER" id="PTHR30055">
    <property type="entry name" value="HTH-TYPE TRANSCRIPTIONAL REGULATOR RUTR"/>
    <property type="match status" value="1"/>
</dbReference>
<dbReference type="PROSITE" id="PS50977">
    <property type="entry name" value="HTH_TETR_2"/>
    <property type="match status" value="1"/>
</dbReference>
<accession>A0A853CDA0</accession>
<evidence type="ECO:0000313" key="7">
    <source>
        <dbReference type="EMBL" id="NYJ05046.1"/>
    </source>
</evidence>
<keyword evidence="4" id="KW-0804">Transcription</keyword>
<proteinExistence type="predicted"/>
<dbReference type="SUPFAM" id="SSF46689">
    <property type="entry name" value="Homeodomain-like"/>
    <property type="match status" value="1"/>
</dbReference>
<feature type="DNA-binding region" description="H-T-H motif" evidence="5">
    <location>
        <begin position="42"/>
        <end position="61"/>
    </location>
</feature>
<evidence type="ECO:0000256" key="5">
    <source>
        <dbReference type="PROSITE-ProRule" id="PRU00335"/>
    </source>
</evidence>
<dbReference type="Gene3D" id="1.10.357.10">
    <property type="entry name" value="Tetracycline Repressor, domain 2"/>
    <property type="match status" value="1"/>
</dbReference>
<name>A0A853CDA0_9ACTN</name>
<dbReference type="Proteomes" id="UP000541969">
    <property type="component" value="Unassembled WGS sequence"/>
</dbReference>
<protein>
    <submittedName>
        <fullName evidence="7">AcrR family transcriptional regulator</fullName>
    </submittedName>
</protein>
<keyword evidence="8" id="KW-1185">Reference proteome</keyword>
<dbReference type="InterPro" id="IPR039538">
    <property type="entry name" value="BetI_C"/>
</dbReference>
<evidence type="ECO:0000256" key="2">
    <source>
        <dbReference type="ARBA" id="ARBA00023015"/>
    </source>
</evidence>
<dbReference type="AlphaFoldDB" id="A0A853CDA0"/>
<dbReference type="Pfam" id="PF00440">
    <property type="entry name" value="TetR_N"/>
    <property type="match status" value="1"/>
</dbReference>
<gene>
    <name evidence="7" type="ORF">GGQ55_001324</name>
</gene>
<dbReference type="InterPro" id="IPR009057">
    <property type="entry name" value="Homeodomain-like_sf"/>
</dbReference>
<evidence type="ECO:0000256" key="3">
    <source>
        <dbReference type="ARBA" id="ARBA00023125"/>
    </source>
</evidence>
<dbReference type="PRINTS" id="PR00455">
    <property type="entry name" value="HTHTETR"/>
</dbReference>
<comment type="caution">
    <text evidence="7">The sequence shown here is derived from an EMBL/GenBank/DDBJ whole genome shotgun (WGS) entry which is preliminary data.</text>
</comment>
<evidence type="ECO:0000256" key="4">
    <source>
        <dbReference type="ARBA" id="ARBA00023163"/>
    </source>
</evidence>
<dbReference type="PANTHER" id="PTHR30055:SF241">
    <property type="entry name" value="TRANSCRIPTIONAL REGULATORY PROTEIN"/>
    <property type="match status" value="1"/>
</dbReference>
<feature type="domain" description="HTH tetR-type" evidence="6">
    <location>
        <begin position="19"/>
        <end position="79"/>
    </location>
</feature>
<dbReference type="RefSeq" id="WP_179715683.1">
    <property type="nucleotide sequence ID" value="NZ_JACBZT010000001.1"/>
</dbReference>
<evidence type="ECO:0000259" key="6">
    <source>
        <dbReference type="PROSITE" id="PS50977"/>
    </source>
</evidence>